<reference evidence="1 2" key="1">
    <citation type="journal article" date="2017" name="Environ. Microbiol.">
        <title>Genomic and physiological analyses of 'Reinekea forsetii' reveal a versatile opportunistic lifestyle during spring algae blooms.</title>
        <authorList>
            <person name="Avci B."/>
            <person name="Hahnke R.L."/>
            <person name="Chafee M."/>
            <person name="Fischer T."/>
            <person name="Gruber-Vodicka H."/>
            <person name="Tegetmeyer H.E."/>
            <person name="Harder J."/>
            <person name="Fuchs B.M."/>
            <person name="Amann R.I."/>
            <person name="Teeling H."/>
        </authorList>
    </citation>
    <scope>NUCLEOTIDE SEQUENCE [LARGE SCALE GENOMIC DNA]</scope>
    <source>
        <strain evidence="1 2">Hel1_31_D35</strain>
    </source>
</reference>
<protein>
    <submittedName>
        <fullName evidence="1">Alkylphosphonate utilization protein PhnG</fullName>
    </submittedName>
</protein>
<dbReference type="Pfam" id="PF06754">
    <property type="entry name" value="PhnG"/>
    <property type="match status" value="1"/>
</dbReference>
<gene>
    <name evidence="1" type="primary">phnG</name>
    <name evidence="1" type="ORF">REIFOR_00561</name>
</gene>
<dbReference type="NCBIfam" id="TIGR03293">
    <property type="entry name" value="PhnG_redo"/>
    <property type="match status" value="1"/>
</dbReference>
<proteinExistence type="predicted"/>
<dbReference type="KEGG" id="rfo:REIFOR_00561"/>
<dbReference type="RefSeq" id="WP_100256115.1">
    <property type="nucleotide sequence ID" value="NZ_CP011797.1"/>
</dbReference>
<dbReference type="GO" id="GO:0019634">
    <property type="term" value="P:organic phosphonate metabolic process"/>
    <property type="evidence" value="ECO:0007669"/>
    <property type="project" value="InterPro"/>
</dbReference>
<evidence type="ECO:0000313" key="2">
    <source>
        <dbReference type="Proteomes" id="UP000229757"/>
    </source>
</evidence>
<dbReference type="GO" id="GO:0015716">
    <property type="term" value="P:organic phosphonate transport"/>
    <property type="evidence" value="ECO:0007669"/>
    <property type="project" value="InterPro"/>
</dbReference>
<sequence length="146" mass="15948">MSRQEYTRSQWQRLFALANEHDLQDLYQHADWAAPYELSQGPETGLVTVRGRVSGDGAAFNLGDASVTKTQVVLHDGTRGFAMTLGANATHSLLAALLDAAMQVPQAVRLAVPMRQLAATLAQRHAARQQQISSTKVDFFTLVRGD</sequence>
<name>A0A2K8KLE7_9GAMM</name>
<accession>A0A2K8KLE7</accession>
<keyword evidence="2" id="KW-1185">Reference proteome</keyword>
<organism evidence="1 2">
    <name type="scientific">Reinekea forsetii</name>
    <dbReference type="NCBI Taxonomy" id="1336806"/>
    <lineage>
        <taxon>Bacteria</taxon>
        <taxon>Pseudomonadati</taxon>
        <taxon>Pseudomonadota</taxon>
        <taxon>Gammaproteobacteria</taxon>
        <taxon>Oceanospirillales</taxon>
        <taxon>Saccharospirillaceae</taxon>
        <taxon>Reinekea</taxon>
    </lineage>
</organism>
<dbReference type="InterPro" id="IPR009609">
    <property type="entry name" value="Phosphonate_metab_PhnG"/>
</dbReference>
<dbReference type="EMBL" id="CP011797">
    <property type="protein sequence ID" value="ATX75730.1"/>
    <property type="molecule type" value="Genomic_DNA"/>
</dbReference>
<evidence type="ECO:0000313" key="1">
    <source>
        <dbReference type="EMBL" id="ATX75730.1"/>
    </source>
</evidence>
<dbReference type="Proteomes" id="UP000229757">
    <property type="component" value="Chromosome"/>
</dbReference>
<dbReference type="AlphaFoldDB" id="A0A2K8KLE7"/>
<dbReference type="OrthoDB" id="530475at2"/>